<dbReference type="Proteomes" id="UP001153069">
    <property type="component" value="Unassembled WGS sequence"/>
</dbReference>
<dbReference type="PANTHER" id="PTHR35399:SF2">
    <property type="entry name" value="DUF839 DOMAIN-CONTAINING PROTEIN"/>
    <property type="match status" value="1"/>
</dbReference>
<feature type="compositionally biased region" description="Low complexity" evidence="1">
    <location>
        <begin position="95"/>
        <end position="113"/>
    </location>
</feature>
<keyword evidence="4" id="KW-1185">Reference proteome</keyword>
<feature type="signal peptide" evidence="2">
    <location>
        <begin position="1"/>
        <end position="23"/>
    </location>
</feature>
<dbReference type="InterPro" id="IPR008557">
    <property type="entry name" value="PhoX"/>
</dbReference>
<sequence>MVLRRLLLCFWMLLIQWCLQCHCVGLGTGIPGDETAQSGLRRKKNGLFAKNDSQRVSTTSRQPPTATVSIASDNHRNLMQIVASGHGEYTFEYDGGASSSSTGSGQTAHSAGGDLPPIENAQGDIVMPGPGCSFPNFDGTTTTFLEGQSMGTYRMIHSCANNVPEAFPCYCISGAPGQMVCPYCFYRDTFNNNVCGRSGEIIGVLHPNRTLLNCQCTVAVEPFGSSYDVKITSNCDMVDLTTAAPSSGGGGSFGIDTSTTPPVTVTPVATPPPTSTFVFPTTPAPSSTFVFPTTPAPVTALPVPPPTLGPTTGGGESLGDGGLGDNNNNNIANPVVTYQPGNLTIYQDGLWLSQGLTARVLAIAGEKVPYEAPGSEFLAGSTNALVARQTLMESQVEFHYDPDGAATFLDNRPSNTGGWIYVSNSEKTDGGVGAVTFNAQGQVIDYRRLLQGTLWNCNGGKTPWGTWVTAEEDTDKFEGRLWQVDPYGVRDPMPLTLGSGGGAWEAFAYDIRDLNKPYYFVTEDDEEGAMHRWTPDSVVWGMDPWMMLHGSGQTDYLILQPDFDNGNGNNGTFYWTADLDEARDNAKDFYQYSEGIDVHGNILTFVCKGDYILFRLNLDTMKYERKNTRAGLFDGEPDQVRTILQDDGSTLLYFSEDYGNVAGIHARDEDGNFFTILEGPDFAPETTGISFSPDGKRMYFQFQEDGYLFEATRDDGLSFHAATVNLKPRLTEDPRKYRRQ</sequence>
<feature type="region of interest" description="Disordered" evidence="1">
    <location>
        <begin position="95"/>
        <end position="120"/>
    </location>
</feature>
<dbReference type="AlphaFoldDB" id="A0A9N8H7K6"/>
<dbReference type="OrthoDB" id="42504at2759"/>
<dbReference type="PANTHER" id="PTHR35399">
    <property type="entry name" value="SLR8030 PROTEIN"/>
    <property type="match status" value="1"/>
</dbReference>
<keyword evidence="2" id="KW-0732">Signal</keyword>
<name>A0A9N8H7K6_9STRA</name>
<evidence type="ECO:0000313" key="3">
    <source>
        <dbReference type="EMBL" id="CAB9504743.1"/>
    </source>
</evidence>
<proteinExistence type="predicted"/>
<dbReference type="SUPFAM" id="SSF63825">
    <property type="entry name" value="YWTD domain"/>
    <property type="match status" value="1"/>
</dbReference>
<protein>
    <submittedName>
        <fullName evidence="3">OsmC-like protein</fullName>
    </submittedName>
</protein>
<feature type="region of interest" description="Disordered" evidence="1">
    <location>
        <begin position="47"/>
        <end position="67"/>
    </location>
</feature>
<accession>A0A9N8H7K6</accession>
<reference evidence="3" key="1">
    <citation type="submission" date="2020-06" db="EMBL/GenBank/DDBJ databases">
        <authorList>
            <consortium name="Plant Systems Biology data submission"/>
        </authorList>
    </citation>
    <scope>NUCLEOTIDE SEQUENCE</scope>
    <source>
        <strain evidence="3">D6</strain>
    </source>
</reference>
<organism evidence="3 4">
    <name type="scientific">Seminavis robusta</name>
    <dbReference type="NCBI Taxonomy" id="568900"/>
    <lineage>
        <taxon>Eukaryota</taxon>
        <taxon>Sar</taxon>
        <taxon>Stramenopiles</taxon>
        <taxon>Ochrophyta</taxon>
        <taxon>Bacillariophyta</taxon>
        <taxon>Bacillariophyceae</taxon>
        <taxon>Bacillariophycidae</taxon>
        <taxon>Naviculales</taxon>
        <taxon>Naviculaceae</taxon>
        <taxon>Seminavis</taxon>
    </lineage>
</organism>
<dbReference type="Pfam" id="PF05787">
    <property type="entry name" value="PhoX"/>
    <property type="match status" value="1"/>
</dbReference>
<evidence type="ECO:0000256" key="2">
    <source>
        <dbReference type="SAM" id="SignalP"/>
    </source>
</evidence>
<evidence type="ECO:0000256" key="1">
    <source>
        <dbReference type="SAM" id="MobiDB-lite"/>
    </source>
</evidence>
<feature type="chain" id="PRO_5040447425" evidence="2">
    <location>
        <begin position="24"/>
        <end position="740"/>
    </location>
</feature>
<gene>
    <name evidence="3" type="ORF">SEMRO_207_G086770.1</name>
</gene>
<feature type="compositionally biased region" description="Polar residues" evidence="1">
    <location>
        <begin position="54"/>
        <end position="67"/>
    </location>
</feature>
<evidence type="ECO:0000313" key="4">
    <source>
        <dbReference type="Proteomes" id="UP001153069"/>
    </source>
</evidence>
<comment type="caution">
    <text evidence="3">The sequence shown here is derived from an EMBL/GenBank/DDBJ whole genome shotgun (WGS) entry which is preliminary data.</text>
</comment>
<dbReference type="EMBL" id="CAICTM010000206">
    <property type="protein sequence ID" value="CAB9504743.1"/>
    <property type="molecule type" value="Genomic_DNA"/>
</dbReference>